<dbReference type="InterPro" id="IPR052560">
    <property type="entry name" value="RdDP_mobile_element"/>
</dbReference>
<dbReference type="GO" id="GO:0003676">
    <property type="term" value="F:nucleic acid binding"/>
    <property type="evidence" value="ECO:0007669"/>
    <property type="project" value="InterPro"/>
</dbReference>
<feature type="compositionally biased region" description="Basic and acidic residues" evidence="1">
    <location>
        <begin position="314"/>
        <end position="338"/>
    </location>
</feature>
<feature type="region of interest" description="Disordered" evidence="1">
    <location>
        <begin position="297"/>
        <end position="338"/>
    </location>
</feature>
<dbReference type="InterPro" id="IPR002156">
    <property type="entry name" value="RNaseH_domain"/>
</dbReference>
<accession>A0A4Y2KYG5</accession>
<dbReference type="InterPro" id="IPR012337">
    <property type="entry name" value="RNaseH-like_sf"/>
</dbReference>
<dbReference type="SUPFAM" id="SSF53098">
    <property type="entry name" value="Ribonuclease H-like"/>
    <property type="match status" value="1"/>
</dbReference>
<dbReference type="GO" id="GO:0003964">
    <property type="term" value="F:RNA-directed DNA polymerase activity"/>
    <property type="evidence" value="ECO:0007669"/>
    <property type="project" value="UniProtKB-KW"/>
</dbReference>
<dbReference type="SUPFAM" id="SSF56672">
    <property type="entry name" value="DNA/RNA polymerases"/>
    <property type="match status" value="1"/>
</dbReference>
<dbReference type="Gene3D" id="4.10.60.10">
    <property type="entry name" value="Zinc finger, CCHC-type"/>
    <property type="match status" value="1"/>
</dbReference>
<dbReference type="Gene3D" id="3.30.420.10">
    <property type="entry name" value="Ribonuclease H-like superfamily/Ribonuclease H"/>
    <property type="match status" value="1"/>
</dbReference>
<evidence type="ECO:0000313" key="4">
    <source>
        <dbReference type="EMBL" id="GBN07189.1"/>
    </source>
</evidence>
<dbReference type="SMART" id="SM00343">
    <property type="entry name" value="ZnF_C2HC"/>
    <property type="match status" value="2"/>
</dbReference>
<feature type="domain" description="RNase H type-1" evidence="3">
    <location>
        <begin position="1319"/>
        <end position="1447"/>
    </location>
</feature>
<dbReference type="Pfam" id="PF00078">
    <property type="entry name" value="RVT_1"/>
    <property type="match status" value="1"/>
</dbReference>
<dbReference type="PROSITE" id="PS50879">
    <property type="entry name" value="RNASE_H_1"/>
    <property type="match status" value="1"/>
</dbReference>
<dbReference type="CDD" id="cd01650">
    <property type="entry name" value="RT_nLTR_like"/>
    <property type="match status" value="1"/>
</dbReference>
<dbReference type="PANTHER" id="PTHR36688">
    <property type="entry name" value="ENDO/EXONUCLEASE/PHOSPHATASE DOMAIN-CONTAINING PROTEIN"/>
    <property type="match status" value="1"/>
</dbReference>
<organism evidence="4 5">
    <name type="scientific">Araneus ventricosus</name>
    <name type="common">Orbweaver spider</name>
    <name type="synonym">Epeira ventricosa</name>
    <dbReference type="NCBI Taxonomy" id="182803"/>
    <lineage>
        <taxon>Eukaryota</taxon>
        <taxon>Metazoa</taxon>
        <taxon>Ecdysozoa</taxon>
        <taxon>Arthropoda</taxon>
        <taxon>Chelicerata</taxon>
        <taxon>Arachnida</taxon>
        <taxon>Araneae</taxon>
        <taxon>Araneomorphae</taxon>
        <taxon>Entelegynae</taxon>
        <taxon>Araneoidea</taxon>
        <taxon>Araneidae</taxon>
        <taxon>Araneus</taxon>
    </lineage>
</organism>
<dbReference type="Gene3D" id="3.60.10.10">
    <property type="entry name" value="Endonuclease/exonuclease/phosphatase"/>
    <property type="match status" value="1"/>
</dbReference>
<dbReference type="SUPFAM" id="SSF57756">
    <property type="entry name" value="Retrovirus zinc finger-like domains"/>
    <property type="match status" value="1"/>
</dbReference>
<comment type="caution">
    <text evidence="4">The sequence shown here is derived from an EMBL/GenBank/DDBJ whole genome shotgun (WGS) entry which is preliminary data.</text>
</comment>
<dbReference type="GO" id="GO:0042575">
    <property type="term" value="C:DNA polymerase complex"/>
    <property type="evidence" value="ECO:0007669"/>
    <property type="project" value="UniProtKB-ARBA"/>
</dbReference>
<dbReference type="InterPro" id="IPR036397">
    <property type="entry name" value="RNaseH_sf"/>
</dbReference>
<dbReference type="EMBL" id="BGPR01005140">
    <property type="protein sequence ID" value="GBN07189.1"/>
    <property type="molecule type" value="Genomic_DNA"/>
</dbReference>
<dbReference type="GO" id="GO:0004523">
    <property type="term" value="F:RNA-DNA hybrid ribonuclease activity"/>
    <property type="evidence" value="ECO:0007669"/>
    <property type="project" value="InterPro"/>
</dbReference>
<evidence type="ECO:0000256" key="1">
    <source>
        <dbReference type="SAM" id="MobiDB-lite"/>
    </source>
</evidence>
<dbReference type="PANTHER" id="PTHR36688:SF2">
    <property type="entry name" value="ENDONUCLEASE_EXONUCLEASE_PHOSPHATASE DOMAIN-CONTAINING PROTEIN"/>
    <property type="match status" value="1"/>
</dbReference>
<dbReference type="InterPro" id="IPR036875">
    <property type="entry name" value="Znf_CCHC_sf"/>
</dbReference>
<dbReference type="Pfam" id="PF14529">
    <property type="entry name" value="Exo_endo_phos_2"/>
    <property type="match status" value="1"/>
</dbReference>
<protein>
    <submittedName>
        <fullName evidence="4">RNA-directed DNA polymerase from mobile element jockey</fullName>
    </submittedName>
</protein>
<evidence type="ECO:0000259" key="3">
    <source>
        <dbReference type="PROSITE" id="PS50879"/>
    </source>
</evidence>
<reference evidence="4 5" key="1">
    <citation type="journal article" date="2019" name="Sci. Rep.">
        <title>Orb-weaving spider Araneus ventricosus genome elucidates the spidroin gene catalogue.</title>
        <authorList>
            <person name="Kono N."/>
            <person name="Nakamura H."/>
            <person name="Ohtoshi R."/>
            <person name="Moran D.A.P."/>
            <person name="Shinohara A."/>
            <person name="Yoshida Y."/>
            <person name="Fujiwara M."/>
            <person name="Mori M."/>
            <person name="Tomita M."/>
            <person name="Arakawa K."/>
        </authorList>
    </citation>
    <scope>NUCLEOTIDE SEQUENCE [LARGE SCALE GENOMIC DNA]</scope>
</reference>
<evidence type="ECO:0000259" key="2">
    <source>
        <dbReference type="PROSITE" id="PS50878"/>
    </source>
</evidence>
<name>A0A4Y2KYG5_ARAVE</name>
<keyword evidence="4" id="KW-0695">RNA-directed DNA polymerase</keyword>
<proteinExistence type="predicted"/>
<keyword evidence="5" id="KW-1185">Reference proteome</keyword>
<dbReference type="OrthoDB" id="8067603at2759"/>
<keyword evidence="4" id="KW-0808">Transferase</keyword>
<dbReference type="InterPro" id="IPR005135">
    <property type="entry name" value="Endo/exonuclease/phosphatase"/>
</dbReference>
<dbReference type="InterPro" id="IPR036691">
    <property type="entry name" value="Endo/exonu/phosph_ase_sf"/>
</dbReference>
<sequence>MGSLITDIDKISETARFLIISLPNEQLSKTSPFAIEKALQGIGGSPKSVKKLKSGDLLIETSSAIQTKSFLLAKTFLNNPVKITLHRTLNSSRGVISEPQLLHSPDSEILEGLSSQGVIGVRRINIKRGASFIATKHIVLTFNTTQLPSHIKAGYLRCKVRPYIPNPIRCYNCQRFGHSKAACRGKQTCSRCASVDHIASDCNSIEPRCINCDQPHAADSKDCPQWKKEKQIQELRTKKNISYFEAKNTLFPQQSTNSYTKAVKSSGFQSTQTDEKITKVVVPPLVKLKPVTVRSLRAQKASAEKPNVSLPKDQSLHKNEKSSKSEKWQQVKESKAAKRARVLAERRNQELTLPSNRPLTEKDFRIKTKVKTDNDTDSDLVLSVHPSDEDMSTSEETYLKPHDKIQIKHYNILNKIHNGDRASGGVSLLISNDVPSAPLELNSSLQAVAVRIHLHSLITVCNLYIPPNQHVAQSELNNLINQLPTPFVLIGDLNGHSPIWGSPDTNSRGLQIEKLITDFNLCLLNSDQETYFHQPTGTFHSIDLAICSPVIFPFFDLTIDNDLHNSDHFPLILNDNRYHTSISWQPPKYAFAKADWTKFALLATITSDMVQNIPIDEAIENVTKIINDAAETSIPKKNTSRKKQSKPWWNQECQQASKRQKKAWNIFRRYPTTTNLIAFKKARAESRRIQRRSRRISWINYISSISSTISSGELWQKVKKASCASFSKGISALLVNGSIISAPKDIANSIASTLANTSSTKNYPVSFLGYKLKAEKLKLNFDSRSYNPYNSDFTFLELQSCLSSVHKSSPGPDNISYNMIQHLSTDSQKNLLYMYNRIWNEHYFPASWQCALIIPILKPDKDPSNPSNYRPIALTSCLCKLLEKMINHRLLYFLEVNNLLHSSQSGFRKGRSTLDNLLALETDIRLSFLQRKHLVAIFFDIEKAYDHTWRYGILKDLFDFNMRGNLPIFIQNFLQLRKFQVRVGTELSDFYVQDEGVPQGSVLSVTLFNIKINNILHQLPSTVKGHLYVDDLYISCTGSHMNFIERQLQTAVNSIQKWSLTNGFTFSVTKTAGVHFCRKRGLHLDPEIKLNDHVIPFVSEIRFLGITFDKKLTFLPHVLNLRKRCERALRILRVLSTTSWGADRSSMLRIYRAVILPKIDYGCMIYGSARKSVLQKLDPLHHAALRICSGAFRTSPVKSLYVDCGEPDLNLRRQMLSLHYYFKIASLTHHPYHTFQLRPFLLRLQATRKSFIPTFFTRVNTILSELGMNYLKVYPKRKNYFPPWNSNDFYYLNPFENFIKSDTADVTYLKLFLEHRAHYNTFIPVYTDGSKVPTHSSFAVVFPDNISCFKLHPSCSIFTAEMTAALHALVQISNRPCGCYIIYIDSLSVLQSLQSFHYHSHPLVFEVLDFYHRLYSRGFTVLFCWVPAHVGISGNEKADKAAKSAAHFFNTSIPACDLKKHAKTNLHLKWQRQWSLETENKLHFIKPLIENWPVLKNRRSDTIITRLRIGHTRATHRYLLLGEQMPMCPHCNCRMTVLHILIECQYFNAQRLRFFRTTVVTLPVLLGRNPHVQLIPFLKSIGFYSLI</sequence>
<evidence type="ECO:0000313" key="5">
    <source>
        <dbReference type="Proteomes" id="UP000499080"/>
    </source>
</evidence>
<feature type="domain" description="Reverse transcriptase" evidence="2">
    <location>
        <begin position="837"/>
        <end position="1108"/>
    </location>
</feature>
<keyword evidence="4" id="KW-0548">Nucleotidyltransferase</keyword>
<dbReference type="CDD" id="cd09276">
    <property type="entry name" value="Rnase_HI_RT_non_LTR"/>
    <property type="match status" value="1"/>
</dbReference>
<dbReference type="InterPro" id="IPR001878">
    <property type="entry name" value="Znf_CCHC"/>
</dbReference>
<gene>
    <name evidence="4" type="primary">pol_2666</name>
    <name evidence="4" type="ORF">AVEN_246862_1</name>
</gene>
<dbReference type="PROSITE" id="PS50878">
    <property type="entry name" value="RT_POL"/>
    <property type="match status" value="1"/>
</dbReference>
<dbReference type="InterPro" id="IPR043502">
    <property type="entry name" value="DNA/RNA_pol_sf"/>
</dbReference>
<dbReference type="SUPFAM" id="SSF56219">
    <property type="entry name" value="DNase I-like"/>
    <property type="match status" value="1"/>
</dbReference>
<dbReference type="Proteomes" id="UP000499080">
    <property type="component" value="Unassembled WGS sequence"/>
</dbReference>
<dbReference type="GO" id="GO:0008270">
    <property type="term" value="F:zinc ion binding"/>
    <property type="evidence" value="ECO:0007669"/>
    <property type="project" value="InterPro"/>
</dbReference>
<dbReference type="InterPro" id="IPR000477">
    <property type="entry name" value="RT_dom"/>
</dbReference>
<dbReference type="Pfam" id="PF00075">
    <property type="entry name" value="RNase_H"/>
    <property type="match status" value="1"/>
</dbReference>